<dbReference type="GO" id="GO:0016020">
    <property type="term" value="C:membrane"/>
    <property type="evidence" value="ECO:0007669"/>
    <property type="project" value="UniProtKB-SubCell"/>
</dbReference>
<dbReference type="EMBL" id="RRYP01000578">
    <property type="protein sequence ID" value="TNV87203.1"/>
    <property type="molecule type" value="Genomic_DNA"/>
</dbReference>
<feature type="transmembrane region" description="Helical" evidence="6">
    <location>
        <begin position="27"/>
        <end position="44"/>
    </location>
</feature>
<feature type="transmembrane region" description="Helical" evidence="6">
    <location>
        <begin position="127"/>
        <end position="149"/>
    </location>
</feature>
<keyword evidence="3 6" id="KW-1133">Transmembrane helix</keyword>
<dbReference type="InterPro" id="IPR013122">
    <property type="entry name" value="PKD1_2_channel"/>
</dbReference>
<proteinExistence type="predicted"/>
<evidence type="ECO:0000256" key="4">
    <source>
        <dbReference type="ARBA" id="ARBA00023136"/>
    </source>
</evidence>
<dbReference type="Gene3D" id="1.10.287.70">
    <property type="match status" value="1"/>
</dbReference>
<dbReference type="PANTHER" id="PTHR12127">
    <property type="entry name" value="MUCOLIPIN"/>
    <property type="match status" value="1"/>
</dbReference>
<dbReference type="AlphaFoldDB" id="A0A8J8P4P3"/>
<sequence length="414" mass="47460">MISNIFQLTGALMCIYRDIVPLGSLELFVGIGTFLCWVSITKYIEHSSTISFFSRTIQHAGPNVIRHAINMLPFFIGFGMLGMAIFWPTFRFRDPSIAYFSLFCIMLGDEISNTFQEVMQFDMMFGALFMFAWVFFSMSVMMNLFMIIVGDSFEVIQEQHKFNWLTDDKAIILDKASREFDDTSSSSSQSDDEGHGKTPMKRKIKSVLALKEIVEKDYEDYVRTNAINGTIVGGISDGEYAEEPQKPEKEKIHQRVSADFNLKVETNGIQSPVQKNDDLDSELKDDPFFSQQPPEKHSSNEDDKQKSSDDQSDDFEIASDLTRSFLSKLSPELSETLVTIKQLKRQLRKQMQRTLKAVSKLEPAAGQSEENKQMKREFSALASKVNRLKYRIKEDREMRSSEMTSVMESDMVRE</sequence>
<evidence type="ECO:0000256" key="3">
    <source>
        <dbReference type="ARBA" id="ARBA00022989"/>
    </source>
</evidence>
<keyword evidence="4 6" id="KW-0472">Membrane</keyword>
<evidence type="ECO:0000256" key="2">
    <source>
        <dbReference type="ARBA" id="ARBA00022692"/>
    </source>
</evidence>
<evidence type="ECO:0000256" key="5">
    <source>
        <dbReference type="SAM" id="MobiDB-lite"/>
    </source>
</evidence>
<protein>
    <recommendedName>
        <fullName evidence="7">Polycystin cation channel PKD1/PKD2 domain-containing protein</fullName>
    </recommendedName>
</protein>
<accession>A0A8J8P4P3</accession>
<dbReference type="OrthoDB" id="434112at2759"/>
<dbReference type="GO" id="GO:0072345">
    <property type="term" value="F:NAADP-sensitive calcium-release channel activity"/>
    <property type="evidence" value="ECO:0007669"/>
    <property type="project" value="TreeGrafter"/>
</dbReference>
<reference evidence="8" key="1">
    <citation type="submission" date="2019-06" db="EMBL/GenBank/DDBJ databases">
        <authorList>
            <person name="Zheng W."/>
        </authorList>
    </citation>
    <scope>NUCLEOTIDE SEQUENCE</scope>
    <source>
        <strain evidence="8">QDHG01</strain>
    </source>
</reference>
<gene>
    <name evidence="8" type="ORF">FGO68_gene13071</name>
</gene>
<comment type="caution">
    <text evidence="8">The sequence shown here is derived from an EMBL/GenBank/DDBJ whole genome shotgun (WGS) entry which is preliminary data.</text>
</comment>
<feature type="domain" description="Polycystin cation channel PKD1/PKD2" evidence="7">
    <location>
        <begin position="29"/>
        <end position="155"/>
    </location>
</feature>
<evidence type="ECO:0000256" key="1">
    <source>
        <dbReference type="ARBA" id="ARBA00004141"/>
    </source>
</evidence>
<name>A0A8J8P4P3_HALGN</name>
<comment type="subcellular location">
    <subcellularLocation>
        <location evidence="1">Membrane</location>
        <topology evidence="1">Multi-pass membrane protein</topology>
    </subcellularLocation>
</comment>
<keyword evidence="9" id="KW-1185">Reference proteome</keyword>
<dbReference type="InterPro" id="IPR039031">
    <property type="entry name" value="Mucolipin"/>
</dbReference>
<evidence type="ECO:0000313" key="9">
    <source>
        <dbReference type="Proteomes" id="UP000785679"/>
    </source>
</evidence>
<dbReference type="Proteomes" id="UP000785679">
    <property type="component" value="Unassembled WGS sequence"/>
</dbReference>
<feature type="compositionally biased region" description="Basic and acidic residues" evidence="5">
    <location>
        <begin position="294"/>
        <end position="309"/>
    </location>
</feature>
<feature type="compositionally biased region" description="Basic and acidic residues" evidence="5">
    <location>
        <begin position="275"/>
        <end position="287"/>
    </location>
</feature>
<evidence type="ECO:0000256" key="6">
    <source>
        <dbReference type="SAM" id="Phobius"/>
    </source>
</evidence>
<dbReference type="PANTHER" id="PTHR12127:SF7">
    <property type="entry name" value="SD02261P"/>
    <property type="match status" value="1"/>
</dbReference>
<feature type="region of interest" description="Disordered" evidence="5">
    <location>
        <begin position="263"/>
        <end position="312"/>
    </location>
</feature>
<feature type="transmembrane region" description="Helical" evidence="6">
    <location>
        <begin position="64"/>
        <end position="90"/>
    </location>
</feature>
<evidence type="ECO:0000313" key="8">
    <source>
        <dbReference type="EMBL" id="TNV87203.1"/>
    </source>
</evidence>
<evidence type="ECO:0000259" key="7">
    <source>
        <dbReference type="Pfam" id="PF08016"/>
    </source>
</evidence>
<dbReference type="Pfam" id="PF08016">
    <property type="entry name" value="PKD_channel"/>
    <property type="match status" value="1"/>
</dbReference>
<organism evidence="8 9">
    <name type="scientific">Halteria grandinella</name>
    <dbReference type="NCBI Taxonomy" id="5974"/>
    <lineage>
        <taxon>Eukaryota</taxon>
        <taxon>Sar</taxon>
        <taxon>Alveolata</taxon>
        <taxon>Ciliophora</taxon>
        <taxon>Intramacronucleata</taxon>
        <taxon>Spirotrichea</taxon>
        <taxon>Stichotrichia</taxon>
        <taxon>Sporadotrichida</taxon>
        <taxon>Halteriidae</taxon>
        <taxon>Halteria</taxon>
    </lineage>
</organism>
<keyword evidence="2 6" id="KW-0812">Transmembrane</keyword>
<feature type="region of interest" description="Disordered" evidence="5">
    <location>
        <begin position="181"/>
        <end position="200"/>
    </location>
</feature>